<evidence type="ECO:0000313" key="2">
    <source>
        <dbReference type="Proteomes" id="UP000232003"/>
    </source>
</evidence>
<keyword evidence="2" id="KW-1185">Reference proteome</keyword>
<sequence length="39" mass="5124">MTKEQKKYNRELNRFRITFEHINRRLKIFNFFSDRYRNL</sequence>
<dbReference type="KEGG" id="nfl:COO91_08055"/>
<protein>
    <submittedName>
        <fullName evidence="1">Mobile element protein</fullName>
    </submittedName>
</protein>
<dbReference type="AlphaFoldDB" id="A0A2K8T2N0"/>
<gene>
    <name evidence="1" type="ORF">COO91_08055</name>
</gene>
<accession>A0A2K8T2N0</accession>
<organism evidence="1 2">
    <name type="scientific">Nostoc flagelliforme CCNUN1</name>
    <dbReference type="NCBI Taxonomy" id="2038116"/>
    <lineage>
        <taxon>Bacteria</taxon>
        <taxon>Bacillati</taxon>
        <taxon>Cyanobacteriota</taxon>
        <taxon>Cyanophyceae</taxon>
        <taxon>Nostocales</taxon>
        <taxon>Nostocaceae</taxon>
        <taxon>Nostoc</taxon>
    </lineage>
</organism>
<proteinExistence type="predicted"/>
<dbReference type="EMBL" id="CP024785">
    <property type="protein sequence ID" value="AUB41962.1"/>
    <property type="molecule type" value="Genomic_DNA"/>
</dbReference>
<evidence type="ECO:0000313" key="1">
    <source>
        <dbReference type="EMBL" id="AUB41962.1"/>
    </source>
</evidence>
<reference evidence="1 2" key="1">
    <citation type="submission" date="2017-11" db="EMBL/GenBank/DDBJ databases">
        <title>Complete genome of a free-living desiccation-tolerant cyanobacterium and its photosynthetic adaptation to extreme terrestrial habitat.</title>
        <authorList>
            <person name="Shang J."/>
        </authorList>
    </citation>
    <scope>NUCLEOTIDE SEQUENCE [LARGE SCALE GENOMIC DNA]</scope>
    <source>
        <strain evidence="1 2">CCNUN1</strain>
    </source>
</reference>
<name>A0A2K8T2N0_9NOSO</name>
<dbReference type="Proteomes" id="UP000232003">
    <property type="component" value="Chromosome"/>
</dbReference>